<dbReference type="PANTHER" id="PTHR18968">
    <property type="entry name" value="THIAMINE PYROPHOSPHATE ENZYMES"/>
    <property type="match status" value="1"/>
</dbReference>
<evidence type="ECO:0000259" key="14">
    <source>
        <dbReference type="Pfam" id="PF02776"/>
    </source>
</evidence>
<evidence type="ECO:0000256" key="9">
    <source>
        <dbReference type="ARBA" id="ARBA00023052"/>
    </source>
</evidence>
<keyword evidence="5 11" id="KW-0028">Amino-acid biosynthesis</keyword>
<evidence type="ECO:0000256" key="1">
    <source>
        <dbReference type="ARBA" id="ARBA00004974"/>
    </source>
</evidence>
<evidence type="ECO:0000256" key="5">
    <source>
        <dbReference type="ARBA" id="ARBA00022605"/>
    </source>
</evidence>
<dbReference type="InterPro" id="IPR012846">
    <property type="entry name" value="Acetolactate_synth_lsu"/>
</dbReference>
<dbReference type="PROSITE" id="PS00187">
    <property type="entry name" value="TPP_ENZYMES"/>
    <property type="match status" value="1"/>
</dbReference>
<evidence type="ECO:0000259" key="13">
    <source>
        <dbReference type="Pfam" id="PF02775"/>
    </source>
</evidence>
<dbReference type="InterPro" id="IPR045229">
    <property type="entry name" value="TPP_enz"/>
</dbReference>
<name>A0A9D8KEL2_9DELT</name>
<feature type="domain" description="Thiamine pyrophosphate enzyme N-terminal TPP-binding" evidence="14">
    <location>
        <begin position="1"/>
        <end position="116"/>
    </location>
</feature>
<protein>
    <recommendedName>
        <fullName evidence="4 11">Acetolactate synthase</fullName>
        <ecNumber evidence="4 11">2.2.1.6</ecNumber>
    </recommendedName>
</protein>
<dbReference type="GO" id="GO:0000287">
    <property type="term" value="F:magnesium ion binding"/>
    <property type="evidence" value="ECO:0007669"/>
    <property type="project" value="UniProtKB-UniRule"/>
</dbReference>
<dbReference type="GO" id="GO:0005948">
    <property type="term" value="C:acetolactate synthase complex"/>
    <property type="evidence" value="ECO:0007669"/>
    <property type="project" value="TreeGrafter"/>
</dbReference>
<dbReference type="Pfam" id="PF00205">
    <property type="entry name" value="TPP_enzyme_M"/>
    <property type="match status" value="1"/>
</dbReference>
<comment type="cofactor">
    <cofactor evidence="11">
        <name>thiamine diphosphate</name>
        <dbReference type="ChEBI" id="CHEBI:58937"/>
    </cofactor>
    <text evidence="11">Binds 1 thiamine pyrophosphate per subunit.</text>
</comment>
<evidence type="ECO:0000256" key="6">
    <source>
        <dbReference type="ARBA" id="ARBA00022679"/>
    </source>
</evidence>
<evidence type="ECO:0000256" key="2">
    <source>
        <dbReference type="ARBA" id="ARBA00005025"/>
    </source>
</evidence>
<dbReference type="Gene3D" id="3.40.50.970">
    <property type="match status" value="2"/>
</dbReference>
<dbReference type="CDD" id="cd07035">
    <property type="entry name" value="TPP_PYR_POX_like"/>
    <property type="match status" value="1"/>
</dbReference>
<organism evidence="15 16">
    <name type="scientific">Candidatus Zymogenus saltonus</name>
    <dbReference type="NCBI Taxonomy" id="2844893"/>
    <lineage>
        <taxon>Bacteria</taxon>
        <taxon>Deltaproteobacteria</taxon>
        <taxon>Candidatus Zymogenia</taxon>
        <taxon>Candidatus Zymogeniales</taxon>
        <taxon>Candidatus Zymogenaceae</taxon>
        <taxon>Candidatus Zymogenus</taxon>
    </lineage>
</organism>
<feature type="domain" description="Thiamine pyrophosphate enzyme central" evidence="12">
    <location>
        <begin position="190"/>
        <end position="325"/>
    </location>
</feature>
<keyword evidence="7 11" id="KW-0479">Metal-binding</keyword>
<evidence type="ECO:0000256" key="10">
    <source>
        <dbReference type="ARBA" id="ARBA00023304"/>
    </source>
</evidence>
<dbReference type="Pfam" id="PF02776">
    <property type="entry name" value="TPP_enzyme_N"/>
    <property type="match status" value="1"/>
</dbReference>
<dbReference type="GO" id="GO:0030976">
    <property type="term" value="F:thiamine pyrophosphate binding"/>
    <property type="evidence" value="ECO:0007669"/>
    <property type="project" value="UniProtKB-UniRule"/>
</dbReference>
<comment type="similarity">
    <text evidence="3 11">Belongs to the TPP enzyme family.</text>
</comment>
<dbReference type="GO" id="GO:0009097">
    <property type="term" value="P:isoleucine biosynthetic process"/>
    <property type="evidence" value="ECO:0007669"/>
    <property type="project" value="TreeGrafter"/>
</dbReference>
<evidence type="ECO:0000259" key="12">
    <source>
        <dbReference type="Pfam" id="PF00205"/>
    </source>
</evidence>
<dbReference type="EMBL" id="JAFGIX010000017">
    <property type="protein sequence ID" value="MBN1572231.1"/>
    <property type="molecule type" value="Genomic_DNA"/>
</dbReference>
<keyword evidence="6 11" id="KW-0808">Transferase</keyword>
<evidence type="ECO:0000256" key="8">
    <source>
        <dbReference type="ARBA" id="ARBA00022842"/>
    </source>
</evidence>
<dbReference type="SUPFAM" id="SSF52518">
    <property type="entry name" value="Thiamin diphosphate-binding fold (THDP-binding)"/>
    <property type="match status" value="2"/>
</dbReference>
<evidence type="ECO:0000256" key="7">
    <source>
        <dbReference type="ARBA" id="ARBA00022723"/>
    </source>
</evidence>
<dbReference type="InterPro" id="IPR012001">
    <property type="entry name" value="Thiamin_PyroP_enz_TPP-bd_dom"/>
</dbReference>
<dbReference type="Pfam" id="PF02775">
    <property type="entry name" value="TPP_enzyme_C"/>
    <property type="match status" value="1"/>
</dbReference>
<keyword evidence="10 11" id="KW-0100">Branched-chain amino acid biosynthesis</keyword>
<dbReference type="Proteomes" id="UP000809273">
    <property type="component" value="Unassembled WGS sequence"/>
</dbReference>
<proteinExistence type="inferred from homology"/>
<evidence type="ECO:0000256" key="11">
    <source>
        <dbReference type="RuleBase" id="RU003591"/>
    </source>
</evidence>
<sequence>MKGADILLKGLLDQGVRVLFGYPGAATLPIYDRMDDYPIRHILVRHEQAAAHMADGYARASGEVGVCLATSGPGATNLVTGIATAYLDSSPIVAITGQVERRFIGTDAFQEVDIVGITIPITKHNQHILTAAEITPALKTAFLLAKSGRPGPVLLDIPKDVMLEEAEYDPDVDVTLEGYNPIIAGHGGQIKKAATLLASAKNPVIVAGGGVIRSGATDQLIELAELLGAPVMTTLMGKSAVPQSFKYHLGMIGMHGAKVAVDTLKSADVIFAVGARFGDRAVLSYEKFTDLAKFIQIDIDPAEIEKTVKVDIPIVGDAKNVLTELIKRLKEDGSVTERKKKKPVRNLETYDSDNGMSIPAIVEILSEMGGDFIVATDVGRHQIWAAKYYNSPGLDRGGFITSGGLGTMGFGFPASMGAKMARPEKKVVLITGDGSFMMNIQELATSSHYNIPVVVIIMNDHHLGMIRQVQDIFYDGKYMECEFPPNVEFVDVARGMGLDGVKVTDIKDVRGAIEKGLESDSTFVIDCIIESQENIPYQSYDN</sequence>
<dbReference type="EC" id="2.2.1.6" evidence="4 11"/>
<dbReference type="InterPro" id="IPR039368">
    <property type="entry name" value="AHAS_TPP"/>
</dbReference>
<keyword evidence="8 11" id="KW-0460">Magnesium</keyword>
<reference evidence="15" key="2">
    <citation type="submission" date="2021-01" db="EMBL/GenBank/DDBJ databases">
        <authorList>
            <person name="Hahn C.R."/>
            <person name="Youssef N.H."/>
            <person name="Elshahed M."/>
        </authorList>
    </citation>
    <scope>NUCLEOTIDE SEQUENCE</scope>
    <source>
        <strain evidence="15">Zod_Metabat.24</strain>
    </source>
</reference>
<dbReference type="NCBIfam" id="TIGR00118">
    <property type="entry name" value="acolac_lg"/>
    <property type="match status" value="1"/>
</dbReference>
<dbReference type="InterPro" id="IPR029035">
    <property type="entry name" value="DHS-like_NAD/FAD-binding_dom"/>
</dbReference>
<dbReference type="GO" id="GO:0050660">
    <property type="term" value="F:flavin adenine dinucleotide binding"/>
    <property type="evidence" value="ECO:0007669"/>
    <property type="project" value="InterPro"/>
</dbReference>
<accession>A0A9D8KEL2</accession>
<dbReference type="InterPro" id="IPR011766">
    <property type="entry name" value="TPP_enzyme_TPP-bd"/>
</dbReference>
<comment type="catalytic activity">
    <reaction evidence="11">
        <text>2 pyruvate + H(+) = (2S)-2-acetolactate + CO2</text>
        <dbReference type="Rhea" id="RHEA:25249"/>
        <dbReference type="ChEBI" id="CHEBI:15361"/>
        <dbReference type="ChEBI" id="CHEBI:15378"/>
        <dbReference type="ChEBI" id="CHEBI:16526"/>
        <dbReference type="ChEBI" id="CHEBI:58476"/>
        <dbReference type="EC" id="2.2.1.6"/>
    </reaction>
</comment>
<dbReference type="SUPFAM" id="SSF52467">
    <property type="entry name" value="DHS-like NAD/FAD-binding domain"/>
    <property type="match status" value="1"/>
</dbReference>
<dbReference type="GO" id="GO:0003984">
    <property type="term" value="F:acetolactate synthase activity"/>
    <property type="evidence" value="ECO:0007669"/>
    <property type="project" value="UniProtKB-EC"/>
</dbReference>
<dbReference type="AlphaFoldDB" id="A0A9D8KEL2"/>
<comment type="caution">
    <text evidence="15">The sequence shown here is derived from an EMBL/GenBank/DDBJ whole genome shotgun (WGS) entry which is preliminary data.</text>
</comment>
<dbReference type="InterPro" id="IPR012000">
    <property type="entry name" value="Thiamin_PyroP_enz_cen_dom"/>
</dbReference>
<dbReference type="Gene3D" id="3.40.50.1220">
    <property type="entry name" value="TPP-binding domain"/>
    <property type="match status" value="1"/>
</dbReference>
<dbReference type="InterPro" id="IPR029061">
    <property type="entry name" value="THDP-binding"/>
</dbReference>
<dbReference type="FunFam" id="3.40.50.970:FF:000007">
    <property type="entry name" value="Acetolactate synthase"/>
    <property type="match status" value="1"/>
</dbReference>
<dbReference type="PANTHER" id="PTHR18968:SF13">
    <property type="entry name" value="ACETOLACTATE SYNTHASE CATALYTIC SUBUNIT, MITOCHONDRIAL"/>
    <property type="match status" value="1"/>
</dbReference>
<dbReference type="GO" id="GO:0009099">
    <property type="term" value="P:L-valine biosynthetic process"/>
    <property type="evidence" value="ECO:0007669"/>
    <property type="project" value="TreeGrafter"/>
</dbReference>
<comment type="pathway">
    <text evidence="1 11">Amino-acid biosynthesis; L-isoleucine biosynthesis; L-isoleucine from 2-oxobutanoate: step 1/4.</text>
</comment>
<dbReference type="InterPro" id="IPR000399">
    <property type="entry name" value="TPP-bd_CS"/>
</dbReference>
<comment type="pathway">
    <text evidence="2 11">Amino-acid biosynthesis; L-valine biosynthesis; L-valine from pyruvate: step 1/4.</text>
</comment>
<evidence type="ECO:0000256" key="3">
    <source>
        <dbReference type="ARBA" id="ARBA00007812"/>
    </source>
</evidence>
<evidence type="ECO:0000256" key="4">
    <source>
        <dbReference type="ARBA" id="ARBA00013145"/>
    </source>
</evidence>
<evidence type="ECO:0000313" key="15">
    <source>
        <dbReference type="EMBL" id="MBN1572231.1"/>
    </source>
</evidence>
<comment type="cofactor">
    <cofactor evidence="11">
        <name>Mg(2+)</name>
        <dbReference type="ChEBI" id="CHEBI:18420"/>
    </cofactor>
    <text evidence="11">Binds 1 Mg(2+) ion per subunit.</text>
</comment>
<keyword evidence="9 11" id="KW-0786">Thiamine pyrophosphate</keyword>
<reference evidence="15" key="1">
    <citation type="journal article" date="2021" name="Environ. Microbiol.">
        <title>Genomic characterization of three novel Desulfobacterota classes expand the metabolic and phylogenetic diversity of the phylum.</title>
        <authorList>
            <person name="Murphy C.L."/>
            <person name="Biggerstaff J."/>
            <person name="Eichhorn A."/>
            <person name="Ewing E."/>
            <person name="Shahan R."/>
            <person name="Soriano D."/>
            <person name="Stewart S."/>
            <person name="VanMol K."/>
            <person name="Walker R."/>
            <person name="Walters P."/>
            <person name="Elshahed M.S."/>
            <person name="Youssef N.H."/>
        </authorList>
    </citation>
    <scope>NUCLEOTIDE SEQUENCE</scope>
    <source>
        <strain evidence="15">Zod_Metabat.24</strain>
    </source>
</reference>
<dbReference type="FunFam" id="3.40.50.1220:FF:000008">
    <property type="entry name" value="Acetolactate synthase"/>
    <property type="match status" value="1"/>
</dbReference>
<dbReference type="CDD" id="cd02015">
    <property type="entry name" value="TPP_AHAS"/>
    <property type="match status" value="1"/>
</dbReference>
<evidence type="ECO:0000313" key="16">
    <source>
        <dbReference type="Proteomes" id="UP000809273"/>
    </source>
</evidence>
<feature type="domain" description="Thiamine pyrophosphate enzyme TPP-binding" evidence="13">
    <location>
        <begin position="377"/>
        <end position="527"/>
    </location>
</feature>
<gene>
    <name evidence="15" type="primary">ilvB</name>
    <name evidence="15" type="ORF">JW984_03425</name>
</gene>